<dbReference type="InterPro" id="IPR035965">
    <property type="entry name" value="PAS-like_dom_sf"/>
</dbReference>
<keyword evidence="1" id="KW-0547">Nucleotide-binding</keyword>
<evidence type="ECO:0000259" key="6">
    <source>
        <dbReference type="PROSITE" id="PS50112"/>
    </source>
</evidence>
<dbReference type="Pfam" id="PF02954">
    <property type="entry name" value="HTH_8"/>
    <property type="match status" value="1"/>
</dbReference>
<dbReference type="Pfam" id="PF00158">
    <property type="entry name" value="Sigma54_activat"/>
    <property type="match status" value="1"/>
</dbReference>
<evidence type="ECO:0000256" key="4">
    <source>
        <dbReference type="ARBA" id="ARBA00023163"/>
    </source>
</evidence>
<dbReference type="Gene3D" id="1.10.10.60">
    <property type="entry name" value="Homeodomain-like"/>
    <property type="match status" value="1"/>
</dbReference>
<dbReference type="PROSITE" id="PS00688">
    <property type="entry name" value="SIGMA54_INTERACT_3"/>
    <property type="match status" value="1"/>
</dbReference>
<dbReference type="PRINTS" id="PR01590">
    <property type="entry name" value="HTHFIS"/>
</dbReference>
<dbReference type="Pfam" id="PF13188">
    <property type="entry name" value="PAS_8"/>
    <property type="match status" value="1"/>
</dbReference>
<feature type="domain" description="PAS" evidence="6">
    <location>
        <begin position="36"/>
        <end position="87"/>
    </location>
</feature>
<dbReference type="InterPro" id="IPR002197">
    <property type="entry name" value="HTH_Fis"/>
</dbReference>
<feature type="domain" description="Sigma-54 factor interaction" evidence="5">
    <location>
        <begin position="176"/>
        <end position="406"/>
    </location>
</feature>
<evidence type="ECO:0000256" key="2">
    <source>
        <dbReference type="ARBA" id="ARBA00022840"/>
    </source>
</evidence>
<keyword evidence="2" id="KW-0067">ATP-binding</keyword>
<dbReference type="InterPro" id="IPR025662">
    <property type="entry name" value="Sigma_54_int_dom_ATP-bd_1"/>
</dbReference>
<organism evidence="7 8">
    <name type="scientific">Alkaliphilus hydrothermalis</name>
    <dbReference type="NCBI Taxonomy" id="1482730"/>
    <lineage>
        <taxon>Bacteria</taxon>
        <taxon>Bacillati</taxon>
        <taxon>Bacillota</taxon>
        <taxon>Clostridia</taxon>
        <taxon>Peptostreptococcales</taxon>
        <taxon>Natronincolaceae</taxon>
        <taxon>Alkaliphilus</taxon>
    </lineage>
</organism>
<dbReference type="InterPro" id="IPR058031">
    <property type="entry name" value="AAA_lid_NorR"/>
</dbReference>
<name>A0ABS2NSQ0_9FIRM</name>
<dbReference type="SMART" id="SM00382">
    <property type="entry name" value="AAA"/>
    <property type="match status" value="1"/>
</dbReference>
<dbReference type="NCBIfam" id="TIGR00229">
    <property type="entry name" value="sensory_box"/>
    <property type="match status" value="1"/>
</dbReference>
<evidence type="ECO:0000313" key="7">
    <source>
        <dbReference type="EMBL" id="MBM7615983.1"/>
    </source>
</evidence>
<dbReference type="PANTHER" id="PTHR32071">
    <property type="entry name" value="TRANSCRIPTIONAL REGULATORY PROTEIN"/>
    <property type="match status" value="1"/>
</dbReference>
<sequence>MNPINREERRQKYIDLNFINRLHEKAEDKLEDIEFLLNLYKDIFNITYNWMVVVDPDGYIIMINKRYCDFIGISQESAIGQHVTEVIENTRMHIVVKTGQKEIGDIQEIKGNQMIADRIPIYREGRIIGAVGTVIFKNLVEFDVYVKNILKMEKQLEFYKRELKKALGGEYTFESIVGNSDEIMRARELAHKVASSKSNVLLLGESGTGKELFAHAIHNASVRGEYPLIKVNCGAIPAELIESELFGYEQGAFTGAKKGGKPGKFELANKSTIFLDEIGDLPLNMQVKILRVIQEREIERIGGVKSQKIDVRIIAATNRNLQEMVEQKTFREDLYYRLNVISINIPPLRERSGDVPLITNYLLKKLAGEMERHVTEISPSAMEALKTYHWPGNIRELANLIERALNLVEKEAMITIEHLPYYIRKNFQDHKIINLEPKEVKLEGSLKEIIEEIERKAITQVLTETDGNKLQTAKSLGISRTSLYEKIKRYNLDLLVK</sequence>
<dbReference type="PROSITE" id="PS00675">
    <property type="entry name" value="SIGMA54_INTERACT_1"/>
    <property type="match status" value="1"/>
</dbReference>
<comment type="caution">
    <text evidence="7">The sequence shown here is derived from an EMBL/GenBank/DDBJ whole genome shotgun (WGS) entry which is preliminary data.</text>
</comment>
<dbReference type="RefSeq" id="WP_330613195.1">
    <property type="nucleotide sequence ID" value="NZ_JAFBEE010000021.1"/>
</dbReference>
<dbReference type="EMBL" id="JAFBEE010000021">
    <property type="protein sequence ID" value="MBM7615983.1"/>
    <property type="molecule type" value="Genomic_DNA"/>
</dbReference>
<dbReference type="PANTHER" id="PTHR32071:SF57">
    <property type="entry name" value="C4-DICARBOXYLATE TRANSPORT TRANSCRIPTIONAL REGULATORY PROTEIN DCTD"/>
    <property type="match status" value="1"/>
</dbReference>
<dbReference type="InterPro" id="IPR025944">
    <property type="entry name" value="Sigma_54_int_dom_CS"/>
</dbReference>
<protein>
    <submittedName>
        <fullName evidence="7">PAS domain S-box-containing protein</fullName>
    </submittedName>
</protein>
<dbReference type="InterPro" id="IPR002078">
    <property type="entry name" value="Sigma_54_int"/>
</dbReference>
<keyword evidence="8" id="KW-1185">Reference proteome</keyword>
<proteinExistence type="predicted"/>
<evidence type="ECO:0000256" key="1">
    <source>
        <dbReference type="ARBA" id="ARBA00022741"/>
    </source>
</evidence>
<dbReference type="Gene3D" id="1.10.8.60">
    <property type="match status" value="1"/>
</dbReference>
<dbReference type="SMART" id="SM00091">
    <property type="entry name" value="PAS"/>
    <property type="match status" value="1"/>
</dbReference>
<dbReference type="Proteomes" id="UP001314796">
    <property type="component" value="Unassembled WGS sequence"/>
</dbReference>
<dbReference type="Pfam" id="PF25601">
    <property type="entry name" value="AAA_lid_14"/>
    <property type="match status" value="1"/>
</dbReference>
<reference evidence="7 8" key="1">
    <citation type="submission" date="2021-01" db="EMBL/GenBank/DDBJ databases">
        <title>Genomic Encyclopedia of Type Strains, Phase IV (KMG-IV): sequencing the most valuable type-strain genomes for metagenomic binning, comparative biology and taxonomic classification.</title>
        <authorList>
            <person name="Goeker M."/>
        </authorList>
    </citation>
    <scope>NUCLEOTIDE SEQUENCE [LARGE SCALE GENOMIC DNA]</scope>
    <source>
        <strain evidence="7 8">DSM 25890</strain>
    </source>
</reference>
<evidence type="ECO:0000259" key="5">
    <source>
        <dbReference type="PROSITE" id="PS50045"/>
    </source>
</evidence>
<dbReference type="InterPro" id="IPR003593">
    <property type="entry name" value="AAA+_ATPase"/>
</dbReference>
<dbReference type="SUPFAM" id="SSF52540">
    <property type="entry name" value="P-loop containing nucleoside triphosphate hydrolases"/>
    <property type="match status" value="1"/>
</dbReference>
<dbReference type="InterPro" id="IPR027417">
    <property type="entry name" value="P-loop_NTPase"/>
</dbReference>
<dbReference type="PROSITE" id="PS50112">
    <property type="entry name" value="PAS"/>
    <property type="match status" value="1"/>
</dbReference>
<dbReference type="SUPFAM" id="SSF55785">
    <property type="entry name" value="PYP-like sensor domain (PAS domain)"/>
    <property type="match status" value="1"/>
</dbReference>
<keyword evidence="4" id="KW-0804">Transcription</keyword>
<dbReference type="SUPFAM" id="SSF46689">
    <property type="entry name" value="Homeodomain-like"/>
    <property type="match status" value="1"/>
</dbReference>
<keyword evidence="3" id="KW-0805">Transcription regulation</keyword>
<evidence type="ECO:0000256" key="3">
    <source>
        <dbReference type="ARBA" id="ARBA00023015"/>
    </source>
</evidence>
<dbReference type="Gene3D" id="3.40.50.300">
    <property type="entry name" value="P-loop containing nucleotide triphosphate hydrolases"/>
    <property type="match status" value="1"/>
</dbReference>
<dbReference type="CDD" id="cd00130">
    <property type="entry name" value="PAS"/>
    <property type="match status" value="1"/>
</dbReference>
<dbReference type="InterPro" id="IPR000014">
    <property type="entry name" value="PAS"/>
</dbReference>
<dbReference type="Gene3D" id="3.30.450.20">
    <property type="entry name" value="PAS domain"/>
    <property type="match status" value="1"/>
</dbReference>
<dbReference type="CDD" id="cd00009">
    <property type="entry name" value="AAA"/>
    <property type="match status" value="1"/>
</dbReference>
<evidence type="ECO:0000313" key="8">
    <source>
        <dbReference type="Proteomes" id="UP001314796"/>
    </source>
</evidence>
<accession>A0ABS2NSQ0</accession>
<dbReference type="InterPro" id="IPR009057">
    <property type="entry name" value="Homeodomain-like_sf"/>
</dbReference>
<gene>
    <name evidence="7" type="ORF">JOC73_002559</name>
</gene>
<dbReference type="PROSITE" id="PS50045">
    <property type="entry name" value="SIGMA54_INTERACT_4"/>
    <property type="match status" value="1"/>
</dbReference>